<dbReference type="Pfam" id="PF06067">
    <property type="entry name" value="DUF932"/>
    <property type="match status" value="1"/>
</dbReference>
<keyword evidence="1" id="KW-0175">Coiled coil</keyword>
<feature type="coiled-coil region" evidence="1">
    <location>
        <begin position="174"/>
        <end position="208"/>
    </location>
</feature>
<dbReference type="NCBIfam" id="TIGR03299">
    <property type="entry name" value="LGT_TIGR03299"/>
    <property type="match status" value="1"/>
</dbReference>
<proteinExistence type="predicted"/>
<name>A0A6J5MDK0_9CAUD</name>
<accession>A0A6J5MDK0</accession>
<protein>
    <submittedName>
        <fullName evidence="2">LGT_TIGR03299, phage/plasmid-like protein TIGR03299</fullName>
    </submittedName>
</protein>
<reference evidence="2" key="1">
    <citation type="submission" date="2020-04" db="EMBL/GenBank/DDBJ databases">
        <authorList>
            <person name="Chiriac C."/>
            <person name="Salcher M."/>
            <person name="Ghai R."/>
            <person name="Kavagutti S V."/>
        </authorList>
    </citation>
    <scope>NUCLEOTIDE SEQUENCE</scope>
</reference>
<organism evidence="2">
    <name type="scientific">uncultured Caudovirales phage</name>
    <dbReference type="NCBI Taxonomy" id="2100421"/>
    <lineage>
        <taxon>Viruses</taxon>
        <taxon>Duplodnaviria</taxon>
        <taxon>Heunggongvirae</taxon>
        <taxon>Uroviricota</taxon>
        <taxon>Caudoviricetes</taxon>
        <taxon>Peduoviridae</taxon>
        <taxon>Maltschvirus</taxon>
        <taxon>Maltschvirus maltsch</taxon>
    </lineage>
</organism>
<sequence>MGAIPEMMITRLSAWHRAGNVLGEYFDIQTLLADANLNENIVKRQLESNGIKVPAWGTFGEDTGDFKGVVGEEYQVLQHTEGFKLLNDLIGNGAKRFETAGTLFGGRTYFASVALDKTLRVGDDESTNFLNFVTSHDGRFAFSVKLASNRQVCENTILMSLSQTGTAGFKVYHTKNALLEFQNAKQAMESVEQDIEKVEENLNFLASRMVTDETMKDVMEELFLKKTAKGKDKMTTGSKRAETVFTNKLEEILDRYESNDRNAFPEQRGTAYNLLNAITGYVDHGKDNRSFEYATLGTGNDLKSRALEVITLSANGMPEKAQTRYFSVGKSEPLPTMDNQDVVAELLGL</sequence>
<evidence type="ECO:0000313" key="2">
    <source>
        <dbReference type="EMBL" id="CAB4143130.1"/>
    </source>
</evidence>
<dbReference type="EMBL" id="LR796415">
    <property type="protein sequence ID" value="CAB4143130.1"/>
    <property type="molecule type" value="Genomic_DNA"/>
</dbReference>
<gene>
    <name evidence="2" type="ORF">UFOVP434_82</name>
</gene>
<evidence type="ECO:0000256" key="1">
    <source>
        <dbReference type="SAM" id="Coils"/>
    </source>
</evidence>
<dbReference type="InterPro" id="IPR026325">
    <property type="entry name" value="DUF932"/>
</dbReference>
<dbReference type="InterPro" id="IPR017686">
    <property type="entry name" value="Phg/plasmid-like_prot"/>
</dbReference>